<dbReference type="AlphaFoldDB" id="A0A8J6E5E7"/>
<proteinExistence type="predicted"/>
<dbReference type="EMBL" id="WNTK01057978">
    <property type="protein sequence ID" value="KAG9460557.1"/>
    <property type="molecule type" value="Genomic_DNA"/>
</dbReference>
<reference evidence="1" key="1">
    <citation type="thesis" date="2020" institute="ProQuest LLC" country="789 East Eisenhower Parkway, Ann Arbor, MI, USA">
        <title>Comparative Genomics and Chromosome Evolution.</title>
        <authorList>
            <person name="Mudd A.B."/>
        </authorList>
    </citation>
    <scope>NUCLEOTIDE SEQUENCE</scope>
    <source>
        <strain evidence="1">HN-11 Male</strain>
        <tissue evidence="1">Kidney and liver</tissue>
    </source>
</reference>
<accession>A0A8J6E5E7</accession>
<protein>
    <submittedName>
        <fullName evidence="1">Uncharacterized protein</fullName>
    </submittedName>
</protein>
<evidence type="ECO:0000313" key="1">
    <source>
        <dbReference type="EMBL" id="KAG9460557.1"/>
    </source>
</evidence>
<keyword evidence="2" id="KW-1185">Reference proteome</keyword>
<name>A0A8J6E5E7_ELECQ</name>
<organism evidence="1 2">
    <name type="scientific">Eleutherodactylus coqui</name>
    <name type="common">Puerto Rican coqui</name>
    <dbReference type="NCBI Taxonomy" id="57060"/>
    <lineage>
        <taxon>Eukaryota</taxon>
        <taxon>Metazoa</taxon>
        <taxon>Chordata</taxon>
        <taxon>Craniata</taxon>
        <taxon>Vertebrata</taxon>
        <taxon>Euteleostomi</taxon>
        <taxon>Amphibia</taxon>
        <taxon>Batrachia</taxon>
        <taxon>Anura</taxon>
        <taxon>Neobatrachia</taxon>
        <taxon>Hyloidea</taxon>
        <taxon>Eleutherodactylidae</taxon>
        <taxon>Eleutherodactylinae</taxon>
        <taxon>Eleutherodactylus</taxon>
        <taxon>Eleutherodactylus</taxon>
    </lineage>
</organism>
<dbReference type="Proteomes" id="UP000770717">
    <property type="component" value="Unassembled WGS sequence"/>
</dbReference>
<evidence type="ECO:0000313" key="2">
    <source>
        <dbReference type="Proteomes" id="UP000770717"/>
    </source>
</evidence>
<gene>
    <name evidence="1" type="ORF">GDO78_020994</name>
</gene>
<comment type="caution">
    <text evidence="1">The sequence shown here is derived from an EMBL/GenBank/DDBJ whole genome shotgun (WGS) entry which is preliminary data.</text>
</comment>
<sequence>MPMPVSVLHPHTLDGSRTGDHMLTDASCANRVKLAVMASVLLALHCAFLQCVTSEIVADFGAESRQNPQWIFCCKKPKPSPMDVPVISRAQCDDQGRG</sequence>